<feature type="compositionally biased region" description="Basic and acidic residues" evidence="1">
    <location>
        <begin position="54"/>
        <end position="68"/>
    </location>
</feature>
<evidence type="ECO:0000313" key="4">
    <source>
        <dbReference type="Proteomes" id="UP000036947"/>
    </source>
</evidence>
<feature type="domain" description="PH" evidence="2">
    <location>
        <begin position="105"/>
        <end position="231"/>
    </location>
</feature>
<dbReference type="SUPFAM" id="SSF50729">
    <property type="entry name" value="PH domain-like"/>
    <property type="match status" value="1"/>
</dbReference>
<evidence type="ECO:0000259" key="2">
    <source>
        <dbReference type="SMART" id="SM00233"/>
    </source>
</evidence>
<accession>A0A0L0NLQ6</accession>
<keyword evidence="4" id="KW-1185">Reference proteome</keyword>
<organism evidence="3 4">
    <name type="scientific">Tolypocladium ophioglossoides (strain CBS 100239)</name>
    <name type="common">Snaketongue truffleclub</name>
    <name type="synonym">Elaphocordyceps ophioglossoides</name>
    <dbReference type="NCBI Taxonomy" id="1163406"/>
    <lineage>
        <taxon>Eukaryota</taxon>
        <taxon>Fungi</taxon>
        <taxon>Dikarya</taxon>
        <taxon>Ascomycota</taxon>
        <taxon>Pezizomycotina</taxon>
        <taxon>Sordariomycetes</taxon>
        <taxon>Hypocreomycetidae</taxon>
        <taxon>Hypocreales</taxon>
        <taxon>Ophiocordycipitaceae</taxon>
        <taxon>Tolypocladium</taxon>
    </lineage>
</organism>
<dbReference type="InterPro" id="IPR011993">
    <property type="entry name" value="PH-like_dom_sf"/>
</dbReference>
<feature type="compositionally biased region" description="Polar residues" evidence="1">
    <location>
        <begin position="331"/>
        <end position="342"/>
    </location>
</feature>
<dbReference type="PANTHER" id="PTHR37283:SF1">
    <property type="entry name" value="PH DOMAIN-CONTAINING PROTEIN YHR131C"/>
    <property type="match status" value="1"/>
</dbReference>
<dbReference type="Gene3D" id="2.30.29.30">
    <property type="entry name" value="Pleckstrin-homology domain (PH domain)/Phosphotyrosine-binding domain (PTB)"/>
    <property type="match status" value="1"/>
</dbReference>
<dbReference type="AlphaFoldDB" id="A0A0L0NLQ6"/>
<reference evidence="3 4" key="1">
    <citation type="journal article" date="2015" name="BMC Genomics">
        <title>The genome of the truffle-parasite Tolypocladium ophioglossoides and the evolution of antifungal peptaibiotics.</title>
        <authorList>
            <person name="Quandt C.A."/>
            <person name="Bushley K.E."/>
            <person name="Spatafora J.W."/>
        </authorList>
    </citation>
    <scope>NUCLEOTIDE SEQUENCE [LARGE SCALE GENOMIC DNA]</scope>
    <source>
        <strain evidence="3 4">CBS 100239</strain>
    </source>
</reference>
<evidence type="ECO:0000313" key="3">
    <source>
        <dbReference type="EMBL" id="KND94973.1"/>
    </source>
</evidence>
<sequence>MEPRDASPGEDGPSSPAAAPPLRRRYSMEEDMYYKHIMSVPQRGPSQPPPYRPSLREPEREPEGDRQGQGRRARKGKEVATPWQESAYDDDQEHHESLPGYQSTVSIEGVFAKKHEIEHTTKRAEDRQWHTVFVTLNGTALNVYDVKKDWGWGKSRDGPTICPDNPPWVRKAKLEKSYSLLHADAGIAADYSKRRYVIRIRAETDQFLLSCIELSTFVKWLECLFAAIDVAAPIDDRDFPRDMSIPRIQRVRWFQGQSPALPGYAAATAKEPDGQQAAGSSPSDSPAESSAQASQERPEPEPTSAEQAPSQPQPQPLPSGGPPRIEPPRRMSTTTYPNSSVDPHTGKWFPEHKWSSAHDLLYAKLCYSNLLFRSPRKSNYIISKGKQWFVDWGTGRMVRVLPPTYGEIDYFGPWQVIHTENSRI</sequence>
<evidence type="ECO:0000256" key="1">
    <source>
        <dbReference type="SAM" id="MobiDB-lite"/>
    </source>
</evidence>
<feature type="region of interest" description="Disordered" evidence="1">
    <location>
        <begin position="1"/>
        <end position="98"/>
    </location>
</feature>
<dbReference type="SMART" id="SM00233">
    <property type="entry name" value="PH"/>
    <property type="match status" value="1"/>
</dbReference>
<feature type="compositionally biased region" description="Pro residues" evidence="1">
    <location>
        <begin position="311"/>
        <end position="325"/>
    </location>
</feature>
<feature type="compositionally biased region" description="Low complexity" evidence="1">
    <location>
        <begin position="274"/>
        <end position="295"/>
    </location>
</feature>
<dbReference type="OrthoDB" id="5865767at2759"/>
<name>A0A0L0NLQ6_TOLOC</name>
<dbReference type="InterPro" id="IPR041681">
    <property type="entry name" value="PH_9"/>
</dbReference>
<dbReference type="InterPro" id="IPR001849">
    <property type="entry name" value="PH_domain"/>
</dbReference>
<dbReference type="STRING" id="1163406.A0A0L0NLQ6"/>
<protein>
    <recommendedName>
        <fullName evidence="2">PH domain-containing protein</fullName>
    </recommendedName>
</protein>
<feature type="region of interest" description="Disordered" evidence="1">
    <location>
        <begin position="268"/>
        <end position="346"/>
    </location>
</feature>
<gene>
    <name evidence="3" type="ORF">TOPH_00708</name>
</gene>
<dbReference type="PANTHER" id="PTHR37283">
    <property type="entry name" value="PH DOMAIN-CONTAINING PROTEIN YHR131C"/>
    <property type="match status" value="1"/>
</dbReference>
<feature type="compositionally biased region" description="Low complexity" evidence="1">
    <location>
        <begin position="9"/>
        <end position="21"/>
    </location>
</feature>
<dbReference type="Proteomes" id="UP000036947">
    <property type="component" value="Unassembled WGS sequence"/>
</dbReference>
<comment type="caution">
    <text evidence="3">The sequence shown here is derived from an EMBL/GenBank/DDBJ whole genome shotgun (WGS) entry which is preliminary data.</text>
</comment>
<proteinExistence type="predicted"/>
<dbReference type="EMBL" id="LFRF01000001">
    <property type="protein sequence ID" value="KND94973.1"/>
    <property type="molecule type" value="Genomic_DNA"/>
</dbReference>
<dbReference type="Pfam" id="PF15410">
    <property type="entry name" value="PH_9"/>
    <property type="match status" value="1"/>
</dbReference>